<dbReference type="InterPro" id="IPR018060">
    <property type="entry name" value="HTH_AraC"/>
</dbReference>
<dbReference type="PRINTS" id="PR00032">
    <property type="entry name" value="HTHARAC"/>
</dbReference>
<keyword evidence="2" id="KW-0238">DNA-binding</keyword>
<dbReference type="InterPro" id="IPR050959">
    <property type="entry name" value="MarA-like"/>
</dbReference>
<evidence type="ECO:0000313" key="6">
    <source>
        <dbReference type="Proteomes" id="UP000461948"/>
    </source>
</evidence>
<protein>
    <submittedName>
        <fullName evidence="5">Helix-turn-helix domain-containing protein</fullName>
    </submittedName>
</protein>
<dbReference type="InterPro" id="IPR018062">
    <property type="entry name" value="HTH_AraC-typ_CS"/>
</dbReference>
<sequence length="136" mass="15779">MTDKNFFNALIKWIDDHTDEKISLDKVAKKSGYSKWYLNRMFTKHCGVSLGKYINNTRMQAASLSLRFTEATIAEVADQFNYDSQQTFTRAFSRHFGMPPGIWRITDAAKKSDKDSLCFPSDDTIFKQRLRAYVMP</sequence>
<dbReference type="InterPro" id="IPR020449">
    <property type="entry name" value="Tscrpt_reg_AraC-type_HTH"/>
</dbReference>
<dbReference type="Pfam" id="PF12833">
    <property type="entry name" value="HTH_18"/>
    <property type="match status" value="1"/>
</dbReference>
<keyword evidence="1" id="KW-0805">Transcription regulation</keyword>
<dbReference type="PANTHER" id="PTHR47504:SF5">
    <property type="entry name" value="RIGHT ORIGIN-BINDING PROTEIN"/>
    <property type="match status" value="1"/>
</dbReference>
<keyword evidence="3" id="KW-0804">Transcription</keyword>
<evidence type="ECO:0000256" key="3">
    <source>
        <dbReference type="ARBA" id="ARBA00023163"/>
    </source>
</evidence>
<proteinExistence type="predicted"/>
<dbReference type="Proteomes" id="UP000461948">
    <property type="component" value="Unassembled WGS sequence"/>
</dbReference>
<organism evidence="5 6">
    <name type="scientific">Enterobacter agglomerans</name>
    <name type="common">Erwinia herbicola</name>
    <name type="synonym">Pantoea agglomerans</name>
    <dbReference type="NCBI Taxonomy" id="549"/>
    <lineage>
        <taxon>Bacteria</taxon>
        <taxon>Pseudomonadati</taxon>
        <taxon>Pseudomonadota</taxon>
        <taxon>Gammaproteobacteria</taxon>
        <taxon>Enterobacterales</taxon>
        <taxon>Erwiniaceae</taxon>
        <taxon>Pantoea</taxon>
        <taxon>Pantoea agglomerans group</taxon>
    </lineage>
</organism>
<dbReference type="PROSITE" id="PS00041">
    <property type="entry name" value="HTH_ARAC_FAMILY_1"/>
    <property type="match status" value="1"/>
</dbReference>
<dbReference type="AlphaFoldDB" id="A0A7X2MS11"/>
<evidence type="ECO:0000313" key="5">
    <source>
        <dbReference type="EMBL" id="MSE18245.1"/>
    </source>
</evidence>
<evidence type="ECO:0000259" key="4">
    <source>
        <dbReference type="PROSITE" id="PS01124"/>
    </source>
</evidence>
<dbReference type="GO" id="GO:0043565">
    <property type="term" value="F:sequence-specific DNA binding"/>
    <property type="evidence" value="ECO:0007669"/>
    <property type="project" value="InterPro"/>
</dbReference>
<dbReference type="SMART" id="SM00342">
    <property type="entry name" value="HTH_ARAC"/>
    <property type="match status" value="1"/>
</dbReference>
<feature type="domain" description="HTH araC/xylS-type" evidence="4">
    <location>
        <begin position="8"/>
        <end position="106"/>
    </location>
</feature>
<evidence type="ECO:0000256" key="1">
    <source>
        <dbReference type="ARBA" id="ARBA00023015"/>
    </source>
</evidence>
<dbReference type="PROSITE" id="PS01124">
    <property type="entry name" value="HTH_ARAC_FAMILY_2"/>
    <property type="match status" value="1"/>
</dbReference>
<comment type="caution">
    <text evidence="5">The sequence shown here is derived from an EMBL/GenBank/DDBJ whole genome shotgun (WGS) entry which is preliminary data.</text>
</comment>
<dbReference type="SUPFAM" id="SSF46689">
    <property type="entry name" value="Homeodomain-like"/>
    <property type="match status" value="2"/>
</dbReference>
<accession>A0A7X2MS11</accession>
<dbReference type="PANTHER" id="PTHR47504">
    <property type="entry name" value="RIGHT ORIGIN-BINDING PROTEIN"/>
    <property type="match status" value="1"/>
</dbReference>
<dbReference type="InterPro" id="IPR009057">
    <property type="entry name" value="Homeodomain-like_sf"/>
</dbReference>
<reference evidence="5 6" key="1">
    <citation type="submission" date="2019-11" db="EMBL/GenBank/DDBJ databases">
        <title>Draft Genome Sequence of Plant Growth-Promoting Rhizosphere-Associated Bacteria.</title>
        <authorList>
            <person name="Vasilyev I.Y."/>
            <person name="Radchenko V."/>
            <person name="Ilnitskaya E.V."/>
        </authorList>
    </citation>
    <scope>NUCLEOTIDE SEQUENCE [LARGE SCALE GENOMIC DNA]</scope>
    <source>
        <strain evidence="5 6">VRA_MhP_f</strain>
    </source>
</reference>
<gene>
    <name evidence="5" type="ORF">GKC49_25090</name>
</gene>
<evidence type="ECO:0000256" key="2">
    <source>
        <dbReference type="ARBA" id="ARBA00023125"/>
    </source>
</evidence>
<dbReference type="Gene3D" id="1.10.10.60">
    <property type="entry name" value="Homeodomain-like"/>
    <property type="match status" value="2"/>
</dbReference>
<dbReference type="GO" id="GO:0003700">
    <property type="term" value="F:DNA-binding transcription factor activity"/>
    <property type="evidence" value="ECO:0007669"/>
    <property type="project" value="InterPro"/>
</dbReference>
<dbReference type="EMBL" id="WKLC01001683">
    <property type="protein sequence ID" value="MSE18245.1"/>
    <property type="molecule type" value="Genomic_DNA"/>
</dbReference>
<name>A0A7X2MS11_ENTAG</name>